<comment type="caution">
    <text evidence="1">The sequence shown here is derived from an EMBL/GenBank/DDBJ whole genome shotgun (WGS) entry which is preliminary data.</text>
</comment>
<dbReference type="EMBL" id="BGPR01201449">
    <property type="protein sequence ID" value="GBN19026.1"/>
    <property type="molecule type" value="Genomic_DNA"/>
</dbReference>
<reference evidence="1 5" key="1">
    <citation type="journal article" date="2019" name="Sci. Rep.">
        <title>Orb-weaving spider Araneus ventricosus genome elucidates the spidroin gene catalogue.</title>
        <authorList>
            <person name="Kono N."/>
            <person name="Nakamura H."/>
            <person name="Ohtoshi R."/>
            <person name="Moran D.A.P."/>
            <person name="Shinohara A."/>
            <person name="Yoshida Y."/>
            <person name="Fujiwara M."/>
            <person name="Mori M."/>
            <person name="Tomita M."/>
            <person name="Arakawa K."/>
        </authorList>
    </citation>
    <scope>NUCLEOTIDE SEQUENCE [LARGE SCALE GENOMIC DNA]</scope>
</reference>
<evidence type="ECO:0000313" key="4">
    <source>
        <dbReference type="EMBL" id="GBN19033.1"/>
    </source>
</evidence>
<gene>
    <name evidence="3" type="ORF">AVEN_160341_1</name>
    <name evidence="4" type="ORF">AVEN_168330_1</name>
    <name evidence="1" type="ORF">AVEN_2401_1</name>
    <name evidence="2" type="ORF">AVEN_262193_1</name>
</gene>
<dbReference type="EMBL" id="BGPR01201407">
    <property type="protein sequence ID" value="GBN18923.1"/>
    <property type="molecule type" value="Genomic_DNA"/>
</dbReference>
<dbReference type="EMBL" id="BGPR01201451">
    <property type="protein sequence ID" value="GBN19033.1"/>
    <property type="molecule type" value="Genomic_DNA"/>
</dbReference>
<evidence type="ECO:0000313" key="1">
    <source>
        <dbReference type="EMBL" id="GBN18923.1"/>
    </source>
</evidence>
<accession>A0A4Y2LXU1</accession>
<evidence type="ECO:0000313" key="2">
    <source>
        <dbReference type="EMBL" id="GBN18954.1"/>
    </source>
</evidence>
<organism evidence="1 5">
    <name type="scientific">Araneus ventricosus</name>
    <name type="common">Orbweaver spider</name>
    <name type="synonym">Epeira ventricosa</name>
    <dbReference type="NCBI Taxonomy" id="182803"/>
    <lineage>
        <taxon>Eukaryota</taxon>
        <taxon>Metazoa</taxon>
        <taxon>Ecdysozoa</taxon>
        <taxon>Arthropoda</taxon>
        <taxon>Chelicerata</taxon>
        <taxon>Arachnida</taxon>
        <taxon>Araneae</taxon>
        <taxon>Araneomorphae</taxon>
        <taxon>Entelegynae</taxon>
        <taxon>Araneoidea</taxon>
        <taxon>Araneidae</taxon>
        <taxon>Araneus</taxon>
    </lineage>
</organism>
<sequence>MIPTGLKKHIVDKIEGLFKEWQKLKRNKENKVKRSEGLKQKEEEWRMALQDLFDISHANSLNIIKIQQDKDFLLSQRQKGQPGNWEMQIKIVEERSKAY</sequence>
<dbReference type="OrthoDB" id="8044640at2759"/>
<dbReference type="AlphaFoldDB" id="A0A4Y2LXU1"/>
<dbReference type="EMBL" id="BGPR01201419">
    <property type="protein sequence ID" value="GBN18954.1"/>
    <property type="molecule type" value="Genomic_DNA"/>
</dbReference>
<name>A0A4Y2LXU1_ARAVE</name>
<keyword evidence="5" id="KW-1185">Reference proteome</keyword>
<evidence type="ECO:0000313" key="5">
    <source>
        <dbReference type="Proteomes" id="UP000499080"/>
    </source>
</evidence>
<protein>
    <submittedName>
        <fullName evidence="1">Uncharacterized protein</fullName>
    </submittedName>
</protein>
<evidence type="ECO:0000313" key="3">
    <source>
        <dbReference type="EMBL" id="GBN19026.1"/>
    </source>
</evidence>
<dbReference type="Proteomes" id="UP000499080">
    <property type="component" value="Unassembled WGS sequence"/>
</dbReference>
<proteinExistence type="predicted"/>